<dbReference type="PANTHER" id="PTHR43434:SF1">
    <property type="entry name" value="PHOSPHOGLYCOLATE PHOSPHATASE"/>
    <property type="match status" value="1"/>
</dbReference>
<dbReference type="NCBIfam" id="TIGR01549">
    <property type="entry name" value="HAD-SF-IA-v1"/>
    <property type="match status" value="1"/>
</dbReference>
<dbReference type="Gene3D" id="1.10.150.240">
    <property type="entry name" value="Putative phosphatase, domain 2"/>
    <property type="match status" value="1"/>
</dbReference>
<keyword evidence="2" id="KW-1185">Reference proteome</keyword>
<dbReference type="InterPro" id="IPR050155">
    <property type="entry name" value="HAD-like_hydrolase_sf"/>
</dbReference>
<sequence length="220" mass="25263">MISSLKYDGILFDWDGTLSDSFDLIVEVCRRVIEEQGVQLSHEEMCERLKSLPLREEYEALMSRKLTDEEFQHFRSRHLHYQEALESDYLHLYPDVRETLDSLKALGLKLGIVSNRAIISLRKNLAFYGMSDYFHTIVPPEDAPQPKPDPVHTQVGLDRLKLPASRVLFVGDSEPDLHSGNGAGCDTALVPYTRYESVIKTQPTYKLKNIKELLEIIKKQ</sequence>
<accession>A0ABQ9YKG9</accession>
<dbReference type="Pfam" id="PF13419">
    <property type="entry name" value="HAD_2"/>
    <property type="match status" value="1"/>
</dbReference>
<dbReference type="EMBL" id="JARBJD010000003">
    <property type="protein sequence ID" value="KAK2964255.1"/>
    <property type="molecule type" value="Genomic_DNA"/>
</dbReference>
<protein>
    <submittedName>
        <fullName evidence="1">Pyrophosphatase PpaX</fullName>
        <ecNumber evidence="1">3.6.1.1</ecNumber>
    </submittedName>
</protein>
<organism evidence="1 2">
    <name type="scientific">Blattamonas nauphoetae</name>
    <dbReference type="NCBI Taxonomy" id="2049346"/>
    <lineage>
        <taxon>Eukaryota</taxon>
        <taxon>Metamonada</taxon>
        <taxon>Preaxostyla</taxon>
        <taxon>Oxymonadida</taxon>
        <taxon>Blattamonas</taxon>
    </lineage>
</organism>
<dbReference type="InterPro" id="IPR006439">
    <property type="entry name" value="HAD-SF_hydro_IA"/>
</dbReference>
<dbReference type="EC" id="3.6.1.1" evidence="1"/>
<dbReference type="NCBIfam" id="TIGR01509">
    <property type="entry name" value="HAD-SF-IA-v3"/>
    <property type="match status" value="1"/>
</dbReference>
<gene>
    <name evidence="1" type="ORF">BLNAU_786</name>
</gene>
<reference evidence="1 2" key="1">
    <citation type="journal article" date="2022" name="bioRxiv">
        <title>Genomics of Preaxostyla Flagellates Illuminates Evolutionary Transitions and the Path Towards Mitochondrial Loss.</title>
        <authorList>
            <person name="Novak L.V.F."/>
            <person name="Treitli S.C."/>
            <person name="Pyrih J."/>
            <person name="Halakuc P."/>
            <person name="Pipaliya S.V."/>
            <person name="Vacek V."/>
            <person name="Brzon O."/>
            <person name="Soukal P."/>
            <person name="Eme L."/>
            <person name="Dacks J.B."/>
            <person name="Karnkowska A."/>
            <person name="Elias M."/>
            <person name="Hampl V."/>
        </authorList>
    </citation>
    <scope>NUCLEOTIDE SEQUENCE [LARGE SCALE GENOMIC DNA]</scope>
    <source>
        <strain evidence="1">NAU3</strain>
        <tissue evidence="1">Gut</tissue>
    </source>
</reference>
<name>A0ABQ9YKG9_9EUKA</name>
<dbReference type="SFLD" id="SFLDS00003">
    <property type="entry name" value="Haloacid_Dehalogenase"/>
    <property type="match status" value="1"/>
</dbReference>
<evidence type="ECO:0000313" key="2">
    <source>
        <dbReference type="Proteomes" id="UP001281761"/>
    </source>
</evidence>
<dbReference type="GO" id="GO:0004427">
    <property type="term" value="F:inorganic diphosphate phosphatase activity"/>
    <property type="evidence" value="ECO:0007669"/>
    <property type="project" value="UniProtKB-EC"/>
</dbReference>
<dbReference type="SFLD" id="SFLDG01129">
    <property type="entry name" value="C1.5:_HAD__Beta-PGM__Phosphata"/>
    <property type="match status" value="1"/>
</dbReference>
<keyword evidence="1" id="KW-0378">Hydrolase</keyword>
<dbReference type="SFLD" id="SFLDG01135">
    <property type="entry name" value="C1.5.6:_HAD__Beta-PGM__Phospha"/>
    <property type="match status" value="1"/>
</dbReference>
<comment type="caution">
    <text evidence="1">The sequence shown here is derived from an EMBL/GenBank/DDBJ whole genome shotgun (WGS) entry which is preliminary data.</text>
</comment>
<dbReference type="Proteomes" id="UP001281761">
    <property type="component" value="Unassembled WGS sequence"/>
</dbReference>
<proteinExistence type="predicted"/>
<dbReference type="SUPFAM" id="SSF56784">
    <property type="entry name" value="HAD-like"/>
    <property type="match status" value="1"/>
</dbReference>
<evidence type="ECO:0000313" key="1">
    <source>
        <dbReference type="EMBL" id="KAK2964255.1"/>
    </source>
</evidence>
<dbReference type="InterPro" id="IPR023214">
    <property type="entry name" value="HAD_sf"/>
</dbReference>
<dbReference type="InterPro" id="IPR036412">
    <property type="entry name" value="HAD-like_sf"/>
</dbReference>
<dbReference type="InterPro" id="IPR023198">
    <property type="entry name" value="PGP-like_dom2"/>
</dbReference>
<dbReference type="InterPro" id="IPR041492">
    <property type="entry name" value="HAD_2"/>
</dbReference>
<dbReference type="PANTHER" id="PTHR43434">
    <property type="entry name" value="PHOSPHOGLYCOLATE PHOSPHATASE"/>
    <property type="match status" value="1"/>
</dbReference>
<dbReference type="Gene3D" id="3.40.50.1000">
    <property type="entry name" value="HAD superfamily/HAD-like"/>
    <property type="match status" value="1"/>
</dbReference>